<organism evidence="1 2">
    <name type="scientific">Thyridium curvatum</name>
    <dbReference type="NCBI Taxonomy" id="1093900"/>
    <lineage>
        <taxon>Eukaryota</taxon>
        <taxon>Fungi</taxon>
        <taxon>Dikarya</taxon>
        <taxon>Ascomycota</taxon>
        <taxon>Pezizomycotina</taxon>
        <taxon>Sordariomycetes</taxon>
        <taxon>Sordariomycetidae</taxon>
        <taxon>Thyridiales</taxon>
        <taxon>Thyridiaceae</taxon>
        <taxon>Thyridium</taxon>
    </lineage>
</organism>
<protein>
    <submittedName>
        <fullName evidence="1">Uncharacterized protein</fullName>
    </submittedName>
</protein>
<dbReference type="GeneID" id="41973851"/>
<dbReference type="EMBL" id="SKBQ01000036">
    <property type="protein sequence ID" value="TPX13204.1"/>
    <property type="molecule type" value="Genomic_DNA"/>
</dbReference>
<dbReference type="RefSeq" id="XP_030994915.1">
    <property type="nucleotide sequence ID" value="XM_031141033.1"/>
</dbReference>
<name>A0A507B397_9PEZI</name>
<accession>A0A507B397</accession>
<dbReference type="Proteomes" id="UP000319257">
    <property type="component" value="Unassembled WGS sequence"/>
</dbReference>
<proteinExistence type="predicted"/>
<sequence>MVARWDDTQTYADLVMIYFTMKPLNKDEQVEVEELMKAKGHETTWDAIRYALRVILRAILLPLVLRVQDGLVFRLGIFPLH</sequence>
<evidence type="ECO:0000313" key="1">
    <source>
        <dbReference type="EMBL" id="TPX13204.1"/>
    </source>
</evidence>
<comment type="caution">
    <text evidence="1">The sequence shown here is derived from an EMBL/GenBank/DDBJ whole genome shotgun (WGS) entry which is preliminary data.</text>
</comment>
<evidence type="ECO:0000313" key="2">
    <source>
        <dbReference type="Proteomes" id="UP000319257"/>
    </source>
</evidence>
<dbReference type="OrthoDB" id="4777826at2759"/>
<reference evidence="1 2" key="1">
    <citation type="submission" date="2019-06" db="EMBL/GenBank/DDBJ databases">
        <title>Draft genome sequence of the filamentous fungus Phialemoniopsis curvata isolated from diesel fuel.</title>
        <authorList>
            <person name="Varaljay V.A."/>
            <person name="Lyon W.J."/>
            <person name="Crouch A.L."/>
            <person name="Drake C.E."/>
            <person name="Hollomon J.M."/>
            <person name="Nadeau L.J."/>
            <person name="Nunn H.S."/>
            <person name="Stevenson B.S."/>
            <person name="Bojanowski C.L."/>
            <person name="Crookes-Goodson W.J."/>
        </authorList>
    </citation>
    <scope>NUCLEOTIDE SEQUENCE [LARGE SCALE GENOMIC DNA]</scope>
    <source>
        <strain evidence="1 2">D216</strain>
    </source>
</reference>
<dbReference type="InParanoid" id="A0A507B397"/>
<keyword evidence="2" id="KW-1185">Reference proteome</keyword>
<dbReference type="AlphaFoldDB" id="A0A507B397"/>
<gene>
    <name evidence="1" type="ORF">E0L32_006404</name>
</gene>